<dbReference type="Proteomes" id="UP000023795">
    <property type="component" value="Unassembled WGS sequence"/>
</dbReference>
<name>L2F6C1_9GAMM</name>
<dbReference type="eggNOG" id="ENOG5033CKJ">
    <property type="taxonomic scope" value="Bacteria"/>
</dbReference>
<dbReference type="STRING" id="1230338.MOMA_07886"/>
<dbReference type="AlphaFoldDB" id="L2F6C1"/>
<accession>L2F6C1</accession>
<sequence>MKHLMMVLFGISLLTACTQGNVNQPNPPQNKPSSSVAELPDKPQADTQDNLDRSNALLGTDSDDNGIRDDIDTYIAKKFTDPVQKKVVEKIAKSMQKSLTVGKIADEETRRLEAKKLSLEMDKNSGCIFYLADQNPNFDDNIILELESLTTNTKPRLLAYLAYDKALDGTVSTLMDEKESCDE</sequence>
<keyword evidence="3" id="KW-1185">Reference proteome</keyword>
<comment type="caution">
    <text evidence="2">The sequence shown here is derived from an EMBL/GenBank/DDBJ whole genome shotgun (WGS) entry which is preliminary data.</text>
</comment>
<protein>
    <recommendedName>
        <fullName evidence="4">Lipoprotein</fullName>
    </recommendedName>
</protein>
<gene>
    <name evidence="2" type="ORF">MOMA_07886</name>
</gene>
<dbReference type="OrthoDB" id="6370527at2"/>
<dbReference type="PATRIC" id="fig|1230338.3.peg.1686"/>
<evidence type="ECO:0000313" key="3">
    <source>
        <dbReference type="Proteomes" id="UP000023795"/>
    </source>
</evidence>
<evidence type="ECO:0008006" key="4">
    <source>
        <dbReference type="Google" id="ProtNLM"/>
    </source>
</evidence>
<evidence type="ECO:0000256" key="1">
    <source>
        <dbReference type="SAM" id="MobiDB-lite"/>
    </source>
</evidence>
<evidence type="ECO:0000313" key="2">
    <source>
        <dbReference type="EMBL" id="ELA08465.1"/>
    </source>
</evidence>
<dbReference type="PROSITE" id="PS51257">
    <property type="entry name" value="PROKAR_LIPOPROTEIN"/>
    <property type="match status" value="1"/>
</dbReference>
<dbReference type="RefSeq" id="WP_009502023.1">
    <property type="nucleotide sequence ID" value="NZ_ANIN01000002.1"/>
</dbReference>
<proteinExistence type="predicted"/>
<organism evidence="2 3">
    <name type="scientific">Moraxella macacae 0408225</name>
    <dbReference type="NCBI Taxonomy" id="1230338"/>
    <lineage>
        <taxon>Bacteria</taxon>
        <taxon>Pseudomonadati</taxon>
        <taxon>Pseudomonadota</taxon>
        <taxon>Gammaproteobacteria</taxon>
        <taxon>Moraxellales</taxon>
        <taxon>Moraxellaceae</taxon>
        <taxon>Moraxella</taxon>
    </lineage>
</organism>
<dbReference type="EMBL" id="ANIN01000002">
    <property type="protein sequence ID" value="ELA08465.1"/>
    <property type="molecule type" value="Genomic_DNA"/>
</dbReference>
<reference evidence="2 3" key="1">
    <citation type="journal article" date="2013" name="Genome Announc.">
        <title>Genome Sequence of Moraxella macacae 0408225, a Novel Bacterial Species Isolated from a Cynomolgus Macaque with Epistaxis.</title>
        <authorList>
            <person name="Ladner J.T."/>
            <person name="Whitehouse C.A."/>
            <person name="Koroleva G.I."/>
            <person name="Palacios G.F."/>
        </authorList>
    </citation>
    <scope>NUCLEOTIDE SEQUENCE [LARGE SCALE GENOMIC DNA]</scope>
    <source>
        <strain evidence="2 3">0408225</strain>
    </source>
</reference>
<feature type="region of interest" description="Disordered" evidence="1">
    <location>
        <begin position="20"/>
        <end position="63"/>
    </location>
</feature>